<gene>
    <name evidence="3" type="ORF">EVEC_LOCUS11805</name>
</gene>
<dbReference type="InterPro" id="IPR000008">
    <property type="entry name" value="C2_dom"/>
</dbReference>
<reference evidence="3 4" key="2">
    <citation type="submission" date="2018-10" db="EMBL/GenBank/DDBJ databases">
        <authorList>
            <consortium name="Pathogen Informatics"/>
        </authorList>
    </citation>
    <scope>NUCLEOTIDE SEQUENCE [LARGE SCALE GENOMIC DNA]</scope>
</reference>
<evidence type="ECO:0000259" key="2">
    <source>
        <dbReference type="PROSITE" id="PS50004"/>
    </source>
</evidence>
<evidence type="ECO:0000313" key="4">
    <source>
        <dbReference type="Proteomes" id="UP000274131"/>
    </source>
</evidence>
<keyword evidence="4" id="KW-1185">Reference proteome</keyword>
<feature type="domain" description="C2" evidence="2">
    <location>
        <begin position="1"/>
        <end position="78"/>
    </location>
</feature>
<dbReference type="WBParaSite" id="EVEC_0001262601-mRNA-1">
    <property type="protein sequence ID" value="EVEC_0001262601-mRNA-1"/>
    <property type="gene ID" value="EVEC_0001262601"/>
</dbReference>
<feature type="region of interest" description="Disordered" evidence="1">
    <location>
        <begin position="88"/>
        <end position="113"/>
    </location>
</feature>
<dbReference type="Gene3D" id="2.60.40.150">
    <property type="entry name" value="C2 domain"/>
    <property type="match status" value="1"/>
</dbReference>
<feature type="compositionally biased region" description="Basic and acidic residues" evidence="1">
    <location>
        <begin position="104"/>
        <end position="113"/>
    </location>
</feature>
<protein>
    <submittedName>
        <fullName evidence="5">C2 domain-containing protein</fullName>
    </submittedName>
</protein>
<proteinExistence type="predicted"/>
<accession>A0A0N4VNQ8</accession>
<organism evidence="5">
    <name type="scientific">Enterobius vermicularis</name>
    <name type="common">Human pinworm</name>
    <dbReference type="NCBI Taxonomy" id="51028"/>
    <lineage>
        <taxon>Eukaryota</taxon>
        <taxon>Metazoa</taxon>
        <taxon>Ecdysozoa</taxon>
        <taxon>Nematoda</taxon>
        <taxon>Chromadorea</taxon>
        <taxon>Rhabditida</taxon>
        <taxon>Spirurina</taxon>
        <taxon>Oxyuridomorpha</taxon>
        <taxon>Oxyuroidea</taxon>
        <taxon>Oxyuridae</taxon>
        <taxon>Enterobius</taxon>
    </lineage>
</organism>
<sequence length="113" mass="12449">MQGGSSQVKQSRVLKNTCTAVYKEAVMFLIKTSQEALSDTSIILSVHDLSRTVTGDDLIGLAYLGKNAQDKSEIEQWKNTSEHLGKEYKGVHHLKPTPRAPDVQVEHAPSDSE</sequence>
<name>A0A0N4VNQ8_ENTVE</name>
<dbReference type="AlphaFoldDB" id="A0A0N4VNQ8"/>
<dbReference type="OrthoDB" id="9947256at2759"/>
<reference evidence="5" key="1">
    <citation type="submission" date="2017-02" db="UniProtKB">
        <authorList>
            <consortium name="WormBaseParasite"/>
        </authorList>
    </citation>
    <scope>IDENTIFICATION</scope>
</reference>
<dbReference type="EMBL" id="UXUI01012733">
    <property type="protein sequence ID" value="VDD97054.1"/>
    <property type="molecule type" value="Genomic_DNA"/>
</dbReference>
<dbReference type="PROSITE" id="PS50004">
    <property type="entry name" value="C2"/>
    <property type="match status" value="1"/>
</dbReference>
<dbReference type="InterPro" id="IPR035892">
    <property type="entry name" value="C2_domain_sf"/>
</dbReference>
<dbReference type="Pfam" id="PF00168">
    <property type="entry name" value="C2"/>
    <property type="match status" value="1"/>
</dbReference>
<dbReference type="Proteomes" id="UP000274131">
    <property type="component" value="Unassembled WGS sequence"/>
</dbReference>
<evidence type="ECO:0000313" key="3">
    <source>
        <dbReference type="EMBL" id="VDD97054.1"/>
    </source>
</evidence>
<evidence type="ECO:0000256" key="1">
    <source>
        <dbReference type="SAM" id="MobiDB-lite"/>
    </source>
</evidence>
<evidence type="ECO:0000313" key="5">
    <source>
        <dbReference type="WBParaSite" id="EVEC_0001262601-mRNA-1"/>
    </source>
</evidence>
<dbReference type="SUPFAM" id="SSF49562">
    <property type="entry name" value="C2 domain (Calcium/lipid-binding domain, CaLB)"/>
    <property type="match status" value="1"/>
</dbReference>